<comment type="similarity">
    <text evidence="3">Belongs to the DEAD box helicase family. DEAH subfamily. DDX11/CHL1 sub-subfamily.</text>
</comment>
<keyword evidence="4" id="KW-0479">Metal-binding</keyword>
<evidence type="ECO:0000256" key="5">
    <source>
        <dbReference type="ARBA" id="ARBA00022741"/>
    </source>
</evidence>
<name>A0A151IJU5_9HYME</name>
<dbReference type="PROSITE" id="PS51193">
    <property type="entry name" value="HELICASE_ATP_BIND_2"/>
    <property type="match status" value="1"/>
</dbReference>
<evidence type="ECO:0000256" key="3">
    <source>
        <dbReference type="ARBA" id="ARBA00008435"/>
    </source>
</evidence>
<dbReference type="SMART" id="SM00488">
    <property type="entry name" value="DEXDc2"/>
    <property type="match status" value="1"/>
</dbReference>
<dbReference type="GO" id="GO:0043139">
    <property type="term" value="F:5'-3' DNA helicase activity"/>
    <property type="evidence" value="ECO:0007669"/>
    <property type="project" value="UniProtKB-EC"/>
</dbReference>
<keyword evidence="7 16" id="KW-0347">Helicase</keyword>
<dbReference type="NCBIfam" id="TIGR00604">
    <property type="entry name" value="rad3"/>
    <property type="match status" value="1"/>
</dbReference>
<feature type="domain" description="Helicase ATP-binding" evidence="15">
    <location>
        <begin position="3"/>
        <end position="349"/>
    </location>
</feature>
<dbReference type="GO" id="GO:0005634">
    <property type="term" value="C:nucleus"/>
    <property type="evidence" value="ECO:0007669"/>
    <property type="project" value="UniProtKB-SubCell"/>
</dbReference>
<evidence type="ECO:0000259" key="15">
    <source>
        <dbReference type="PROSITE" id="PS51193"/>
    </source>
</evidence>
<evidence type="ECO:0000256" key="13">
    <source>
        <dbReference type="ARBA" id="ARBA00044969"/>
    </source>
</evidence>
<dbReference type="InterPro" id="IPR010614">
    <property type="entry name" value="RAD3-like_helicase_DEAD"/>
</dbReference>
<dbReference type="Pfam" id="PF06733">
    <property type="entry name" value="DEAD_2"/>
    <property type="match status" value="1"/>
</dbReference>
<dbReference type="GO" id="GO:0034085">
    <property type="term" value="P:establishment of sister chromatid cohesion"/>
    <property type="evidence" value="ECO:0007669"/>
    <property type="project" value="TreeGrafter"/>
</dbReference>
<dbReference type="GO" id="GO:0046872">
    <property type="term" value="F:metal ion binding"/>
    <property type="evidence" value="ECO:0007669"/>
    <property type="project" value="UniProtKB-KW"/>
</dbReference>
<evidence type="ECO:0000256" key="7">
    <source>
        <dbReference type="ARBA" id="ARBA00022806"/>
    </source>
</evidence>
<proteinExistence type="inferred from homology"/>
<evidence type="ECO:0000256" key="1">
    <source>
        <dbReference type="ARBA" id="ARBA00001966"/>
    </source>
</evidence>
<dbReference type="FunFam" id="3.40.50.300:FF:001372">
    <property type="entry name" value="ATP-dependent DNA helicase chl1"/>
    <property type="match status" value="1"/>
</dbReference>
<evidence type="ECO:0000256" key="8">
    <source>
        <dbReference type="ARBA" id="ARBA00022840"/>
    </source>
</evidence>
<dbReference type="Pfam" id="PF13307">
    <property type="entry name" value="Helicase_C_2"/>
    <property type="match status" value="1"/>
</dbReference>
<evidence type="ECO:0000256" key="4">
    <source>
        <dbReference type="ARBA" id="ARBA00022723"/>
    </source>
</evidence>
<reference evidence="16 17" key="1">
    <citation type="submission" date="2016-03" db="EMBL/GenBank/DDBJ databases">
        <title>Cyphomyrmex costatus WGS genome.</title>
        <authorList>
            <person name="Nygaard S."/>
            <person name="Hu H."/>
            <person name="Boomsma J."/>
            <person name="Zhang G."/>
        </authorList>
    </citation>
    <scope>NUCLEOTIDE SEQUENCE [LARGE SCALE GENOMIC DNA]</scope>
    <source>
        <strain evidence="16">MS0001</strain>
        <tissue evidence="16">Whole body</tissue>
    </source>
</reference>
<dbReference type="GO" id="GO:0003677">
    <property type="term" value="F:DNA binding"/>
    <property type="evidence" value="ECO:0007669"/>
    <property type="project" value="InterPro"/>
</dbReference>
<dbReference type="CDD" id="cd18788">
    <property type="entry name" value="SF2_C_XPD"/>
    <property type="match status" value="1"/>
</dbReference>
<keyword evidence="12" id="KW-0539">Nucleus</keyword>
<evidence type="ECO:0000313" key="16">
    <source>
        <dbReference type="EMBL" id="KYN03917.1"/>
    </source>
</evidence>
<keyword evidence="5" id="KW-0547">Nucleotide-binding</keyword>
<sequence>MEPPQEFPFPFPAYEIQKRFMKNLYDCLEGSKLGLFESPTGTGKSLSLICGALKWLIDHEKWRKEELLSAITKIDDKLKNCEKLSDNWFTVQTEQSDKIEEINTDVCGIENLILEDGLSNSESSEEEDTDEPLFKSTKIFFCSRTHSQLTQFVHELKRSPYSQEISVVPLSSRQNYCINKNVKKLKHISLINETCLQLQRKKTTVKKEKDLKRSKTASSCPFIPGDQKLLMAEVLTNIQDIEEITQRGQESNTCPYYGSRKSLQNGQLILVPYNSIFHKNTRASLGIDLKGNILIIDEAHNLLDAIERMHNSVITGRNLLHCYSQLSQYQKRFESLFSAKSVMYLGQLSFCLKKLLTLFGATTKSHPNDEIDKTIAPKLYKLEDFEVLTEIDTVNIFKLLEFIKTSKLIHKLQGFVEQYGNNIKINEQKIKKSGITEFLNSIKNNDVSSQEIVSTVDTPSNNEEQTSNPLMAILSFLECLKNSCADGRICVLPNTTVGQGIIKFLLLNPAAHFHDIVKDARSVVLAGGTMEPMSEFVDQLFLMAGATPDRIMTFSCDHVIPKENIISNVATRGPTGIEFEFNFHNRQDTRLLDELGRALLNLCNVVPAGIVVFFPSYNYEDTVFKHLNKSGIISKISTKKRIYREPKLASQVNTILDQYAHSIKNPQSPCNGALLFSVVGGKLSEGLNFSDDLGRCVIVVGLPYPNIKSPELQEKMKYLNENVKSDAGNNFYENSCMKAVNQCIGRSVRHINDYSTVVLLDKRYCHKVKVLPQWIQRSVTINDSFGSVVGNIAKFFAAKRIKKA</sequence>
<accession>A0A151IJU5</accession>
<dbReference type="InterPro" id="IPR014013">
    <property type="entry name" value="Helic_SF1/SF2_ATP-bd_DinG/Rad3"/>
</dbReference>
<evidence type="ECO:0000256" key="11">
    <source>
        <dbReference type="ARBA" id="ARBA00023235"/>
    </source>
</evidence>
<evidence type="ECO:0000313" key="17">
    <source>
        <dbReference type="Proteomes" id="UP000078542"/>
    </source>
</evidence>
<dbReference type="GO" id="GO:0016818">
    <property type="term" value="F:hydrolase activity, acting on acid anhydrides, in phosphorus-containing anhydrides"/>
    <property type="evidence" value="ECO:0007669"/>
    <property type="project" value="InterPro"/>
</dbReference>
<dbReference type="Gene3D" id="3.40.50.300">
    <property type="entry name" value="P-loop containing nucleotide triphosphate hydrolases"/>
    <property type="match status" value="2"/>
</dbReference>
<evidence type="ECO:0000256" key="14">
    <source>
        <dbReference type="ARBA" id="ARBA00048954"/>
    </source>
</evidence>
<keyword evidence="8" id="KW-0067">ATP-binding</keyword>
<keyword evidence="11" id="KW-0413">Isomerase</keyword>
<comment type="catalytic activity">
    <reaction evidence="14">
        <text>ATP + H2O = ADP + phosphate + H(+)</text>
        <dbReference type="Rhea" id="RHEA:13065"/>
        <dbReference type="ChEBI" id="CHEBI:15377"/>
        <dbReference type="ChEBI" id="CHEBI:15378"/>
        <dbReference type="ChEBI" id="CHEBI:30616"/>
        <dbReference type="ChEBI" id="CHEBI:43474"/>
        <dbReference type="ChEBI" id="CHEBI:456216"/>
        <dbReference type="EC" id="5.6.2.3"/>
    </reaction>
</comment>
<keyword evidence="10" id="KW-0411">Iron-sulfur</keyword>
<keyword evidence="17" id="KW-1185">Reference proteome</keyword>
<evidence type="ECO:0000256" key="2">
    <source>
        <dbReference type="ARBA" id="ARBA00004123"/>
    </source>
</evidence>
<dbReference type="GO" id="GO:0051536">
    <property type="term" value="F:iron-sulfur cluster binding"/>
    <property type="evidence" value="ECO:0007669"/>
    <property type="project" value="UniProtKB-KW"/>
</dbReference>
<evidence type="ECO:0000256" key="9">
    <source>
        <dbReference type="ARBA" id="ARBA00023004"/>
    </source>
</evidence>
<evidence type="ECO:0000256" key="12">
    <source>
        <dbReference type="ARBA" id="ARBA00023242"/>
    </source>
</evidence>
<dbReference type="InterPro" id="IPR006554">
    <property type="entry name" value="Helicase-like_DEXD_c2"/>
</dbReference>
<dbReference type="GO" id="GO:0006139">
    <property type="term" value="P:nucleobase-containing compound metabolic process"/>
    <property type="evidence" value="ECO:0007669"/>
    <property type="project" value="InterPro"/>
</dbReference>
<dbReference type="EMBL" id="KQ977294">
    <property type="protein sequence ID" value="KYN03917.1"/>
    <property type="molecule type" value="Genomic_DNA"/>
</dbReference>
<evidence type="ECO:0000256" key="10">
    <source>
        <dbReference type="ARBA" id="ARBA00023014"/>
    </source>
</evidence>
<comment type="subcellular location">
    <subcellularLocation>
        <location evidence="2">Nucleus</location>
    </subcellularLocation>
</comment>
<comment type="cofactor">
    <cofactor evidence="1">
        <name>[4Fe-4S] cluster</name>
        <dbReference type="ChEBI" id="CHEBI:49883"/>
    </cofactor>
</comment>
<dbReference type="SMART" id="SM00491">
    <property type="entry name" value="HELICc2"/>
    <property type="match status" value="1"/>
</dbReference>
<protein>
    <recommendedName>
        <fullName evidence="13">DNA 5'-3' helicase</fullName>
        <ecNumber evidence="13">5.6.2.3</ecNumber>
    </recommendedName>
</protein>
<organism evidence="16 17">
    <name type="scientific">Cyphomyrmex costatus</name>
    <dbReference type="NCBI Taxonomy" id="456900"/>
    <lineage>
        <taxon>Eukaryota</taxon>
        <taxon>Metazoa</taxon>
        <taxon>Ecdysozoa</taxon>
        <taxon>Arthropoda</taxon>
        <taxon>Hexapoda</taxon>
        <taxon>Insecta</taxon>
        <taxon>Pterygota</taxon>
        <taxon>Neoptera</taxon>
        <taxon>Endopterygota</taxon>
        <taxon>Hymenoptera</taxon>
        <taxon>Apocrita</taxon>
        <taxon>Aculeata</taxon>
        <taxon>Formicoidea</taxon>
        <taxon>Formicidae</taxon>
        <taxon>Myrmicinae</taxon>
        <taxon>Cyphomyrmex</taxon>
    </lineage>
</organism>
<dbReference type="InterPro" id="IPR027417">
    <property type="entry name" value="P-loop_NTPase"/>
</dbReference>
<dbReference type="PANTHER" id="PTHR11472:SF41">
    <property type="entry name" value="ATP-DEPENDENT DNA HELICASE DDX11-RELATED"/>
    <property type="match status" value="1"/>
</dbReference>
<dbReference type="SUPFAM" id="SSF52540">
    <property type="entry name" value="P-loop containing nucleoside triphosphate hydrolases"/>
    <property type="match status" value="1"/>
</dbReference>
<keyword evidence="9" id="KW-0408">Iron</keyword>
<dbReference type="InterPro" id="IPR045028">
    <property type="entry name" value="DinG/Rad3-like"/>
</dbReference>
<dbReference type="Proteomes" id="UP000078542">
    <property type="component" value="Unassembled WGS sequence"/>
</dbReference>
<dbReference type="InterPro" id="IPR006555">
    <property type="entry name" value="ATP-dep_Helicase_C"/>
</dbReference>
<dbReference type="EC" id="5.6.2.3" evidence="13"/>
<dbReference type="GO" id="GO:0005524">
    <property type="term" value="F:ATP binding"/>
    <property type="evidence" value="ECO:0007669"/>
    <property type="project" value="UniProtKB-KW"/>
</dbReference>
<keyword evidence="6" id="KW-0378">Hydrolase</keyword>
<dbReference type="InterPro" id="IPR013020">
    <property type="entry name" value="Rad3/Chl1-like"/>
</dbReference>
<evidence type="ECO:0000256" key="6">
    <source>
        <dbReference type="ARBA" id="ARBA00022801"/>
    </source>
</evidence>
<dbReference type="PANTHER" id="PTHR11472">
    <property type="entry name" value="DNA REPAIR DEAD HELICASE RAD3/XP-D SUBFAMILY MEMBER"/>
    <property type="match status" value="1"/>
</dbReference>
<dbReference type="AlphaFoldDB" id="A0A151IJU5"/>
<dbReference type="STRING" id="456900.A0A151IJU5"/>
<gene>
    <name evidence="16" type="ORF">ALC62_05218</name>
</gene>